<gene>
    <name evidence="2" type="ORF">AB8O55_05465</name>
</gene>
<protein>
    <submittedName>
        <fullName evidence="2">DUF397 domain-containing protein</fullName>
    </submittedName>
</protein>
<evidence type="ECO:0000313" key="2">
    <source>
        <dbReference type="EMBL" id="MEY8038836.1"/>
    </source>
</evidence>
<proteinExistence type="predicted"/>
<organism evidence="2 3">
    <name type="scientific">Saccharopolyspora cebuensis</name>
    <dbReference type="NCBI Taxonomy" id="418759"/>
    <lineage>
        <taxon>Bacteria</taxon>
        <taxon>Bacillati</taxon>
        <taxon>Actinomycetota</taxon>
        <taxon>Actinomycetes</taxon>
        <taxon>Pseudonocardiales</taxon>
        <taxon>Pseudonocardiaceae</taxon>
        <taxon>Saccharopolyspora</taxon>
    </lineage>
</organism>
<dbReference type="Proteomes" id="UP001564626">
    <property type="component" value="Unassembled WGS sequence"/>
</dbReference>
<accession>A0ABV4CCL7</accession>
<sequence>MTTPKWRKSSRSGQGNNCVEVADNVPGIALIRDSKLGEASPVLGLEPTAFSAFVSAVRAGRFDG</sequence>
<comment type="caution">
    <text evidence="2">The sequence shown here is derived from an EMBL/GenBank/DDBJ whole genome shotgun (WGS) entry which is preliminary data.</text>
</comment>
<dbReference type="EMBL" id="JBGEHV010000006">
    <property type="protein sequence ID" value="MEY8038836.1"/>
    <property type="molecule type" value="Genomic_DNA"/>
</dbReference>
<reference evidence="2 3" key="1">
    <citation type="submission" date="2024-08" db="EMBL/GenBank/DDBJ databases">
        <title>Genome mining of Saccharopolyspora cebuensis PGLac3 from Nigerian medicinal plant.</title>
        <authorList>
            <person name="Ezeobiora C.E."/>
            <person name="Igbokwe N.H."/>
            <person name="Amin D.H."/>
            <person name="Mendie U.E."/>
        </authorList>
    </citation>
    <scope>NUCLEOTIDE SEQUENCE [LARGE SCALE GENOMIC DNA]</scope>
    <source>
        <strain evidence="2 3">PGLac3</strain>
    </source>
</reference>
<evidence type="ECO:0000259" key="1">
    <source>
        <dbReference type="Pfam" id="PF04149"/>
    </source>
</evidence>
<dbReference type="RefSeq" id="WP_345367786.1">
    <property type="nucleotide sequence ID" value="NZ_BAABII010000019.1"/>
</dbReference>
<feature type="domain" description="DUF397" evidence="1">
    <location>
        <begin position="5"/>
        <end position="58"/>
    </location>
</feature>
<evidence type="ECO:0000313" key="3">
    <source>
        <dbReference type="Proteomes" id="UP001564626"/>
    </source>
</evidence>
<name>A0ABV4CCL7_9PSEU</name>
<keyword evidence="3" id="KW-1185">Reference proteome</keyword>
<dbReference type="Pfam" id="PF04149">
    <property type="entry name" value="DUF397"/>
    <property type="match status" value="1"/>
</dbReference>
<dbReference type="InterPro" id="IPR007278">
    <property type="entry name" value="DUF397"/>
</dbReference>